<accession>A0ABC8W038</accession>
<evidence type="ECO:0000313" key="3">
    <source>
        <dbReference type="Proteomes" id="UP001497457"/>
    </source>
</evidence>
<dbReference type="EMBL" id="OZ075121">
    <property type="protein sequence ID" value="CAL4900118.1"/>
    <property type="molecule type" value="Genomic_DNA"/>
</dbReference>
<dbReference type="Proteomes" id="UP001497457">
    <property type="component" value="Chromosome 11b"/>
</dbReference>
<reference evidence="2" key="1">
    <citation type="submission" date="2024-10" db="EMBL/GenBank/DDBJ databases">
        <authorList>
            <person name="Ryan C."/>
        </authorList>
    </citation>
    <scope>NUCLEOTIDE SEQUENCE [LARGE SCALE GENOMIC DNA]</scope>
</reference>
<feature type="region of interest" description="Disordered" evidence="1">
    <location>
        <begin position="78"/>
        <end position="130"/>
    </location>
</feature>
<protein>
    <submittedName>
        <fullName evidence="2">Uncharacterized protein</fullName>
    </submittedName>
</protein>
<dbReference type="AlphaFoldDB" id="A0ABC8W038"/>
<keyword evidence="3" id="KW-1185">Reference proteome</keyword>
<evidence type="ECO:0000313" key="2">
    <source>
        <dbReference type="EMBL" id="CAL4900118.1"/>
    </source>
</evidence>
<feature type="compositionally biased region" description="Basic and acidic residues" evidence="1">
    <location>
        <begin position="110"/>
        <end position="121"/>
    </location>
</feature>
<name>A0ABC8W038_9POAL</name>
<sequence>MFASGVTQPLSDLIISDGKHEARKVPPSLVRQPALPHLLCLGAHILARRLRCRHRLRLRTTAGAEPGHDERGVAVLADLGDAPPGPHGPRVHPVQRPRRVGALRQHRRPERVQRPDLEREAGAAAAAGEEAHEDEVLVRARAVEPPVDVWVEQAAHGVAVAALQGAVQLLHHRLAADPRRLVASFASRA</sequence>
<organism evidence="2 3">
    <name type="scientific">Urochloa decumbens</name>
    <dbReference type="NCBI Taxonomy" id="240449"/>
    <lineage>
        <taxon>Eukaryota</taxon>
        <taxon>Viridiplantae</taxon>
        <taxon>Streptophyta</taxon>
        <taxon>Embryophyta</taxon>
        <taxon>Tracheophyta</taxon>
        <taxon>Spermatophyta</taxon>
        <taxon>Magnoliopsida</taxon>
        <taxon>Liliopsida</taxon>
        <taxon>Poales</taxon>
        <taxon>Poaceae</taxon>
        <taxon>PACMAD clade</taxon>
        <taxon>Panicoideae</taxon>
        <taxon>Panicodae</taxon>
        <taxon>Paniceae</taxon>
        <taxon>Melinidinae</taxon>
        <taxon>Urochloa</taxon>
    </lineage>
</organism>
<feature type="compositionally biased region" description="Basic residues" evidence="1">
    <location>
        <begin position="89"/>
        <end position="109"/>
    </location>
</feature>
<gene>
    <name evidence="2" type="ORF">URODEC1_LOCUS8505</name>
</gene>
<evidence type="ECO:0000256" key="1">
    <source>
        <dbReference type="SAM" id="MobiDB-lite"/>
    </source>
</evidence>
<proteinExistence type="predicted"/>